<keyword evidence="7" id="KW-1185">Reference proteome</keyword>
<feature type="domain" description="HTH tetR-type" evidence="5">
    <location>
        <begin position="22"/>
        <end position="81"/>
    </location>
</feature>
<keyword evidence="2 4" id="KW-0238">DNA-binding</keyword>
<comment type="caution">
    <text evidence="6">The sequence shown here is derived from an EMBL/GenBank/DDBJ whole genome shotgun (WGS) entry which is preliminary data.</text>
</comment>
<dbReference type="SUPFAM" id="SSF46689">
    <property type="entry name" value="Homeodomain-like"/>
    <property type="match status" value="1"/>
</dbReference>
<organism evidence="6 7">
    <name type="scientific">Kribbella karoonensis</name>
    <dbReference type="NCBI Taxonomy" id="324851"/>
    <lineage>
        <taxon>Bacteria</taxon>
        <taxon>Bacillati</taxon>
        <taxon>Actinomycetota</taxon>
        <taxon>Actinomycetes</taxon>
        <taxon>Propionibacteriales</taxon>
        <taxon>Kribbellaceae</taxon>
        <taxon>Kribbella</taxon>
    </lineage>
</organism>
<dbReference type="InterPro" id="IPR009057">
    <property type="entry name" value="Homeodomain-like_sf"/>
</dbReference>
<feature type="DNA-binding region" description="H-T-H motif" evidence="4">
    <location>
        <begin position="44"/>
        <end position="63"/>
    </location>
</feature>
<evidence type="ECO:0000256" key="4">
    <source>
        <dbReference type="PROSITE-ProRule" id="PRU00335"/>
    </source>
</evidence>
<proteinExistence type="predicted"/>
<evidence type="ECO:0000259" key="5">
    <source>
        <dbReference type="PROSITE" id="PS50977"/>
    </source>
</evidence>
<evidence type="ECO:0000256" key="2">
    <source>
        <dbReference type="ARBA" id="ARBA00023125"/>
    </source>
</evidence>
<dbReference type="Gene3D" id="1.10.357.10">
    <property type="entry name" value="Tetracycline Repressor, domain 2"/>
    <property type="match status" value="1"/>
</dbReference>
<evidence type="ECO:0000256" key="1">
    <source>
        <dbReference type="ARBA" id="ARBA00023015"/>
    </source>
</evidence>
<dbReference type="PANTHER" id="PTHR30055">
    <property type="entry name" value="HTH-TYPE TRANSCRIPTIONAL REGULATOR RUTR"/>
    <property type="match status" value="1"/>
</dbReference>
<dbReference type="PANTHER" id="PTHR30055:SF234">
    <property type="entry name" value="HTH-TYPE TRANSCRIPTIONAL REGULATOR BETI"/>
    <property type="match status" value="1"/>
</dbReference>
<sequence length="216" mass="23668">MVFEYHNGMQVPYEATGRSSQKLRTRQALTAAARALLARGASPSVADAANEAGISRTTAYRYFPNQRALLLAAHPEIEAKSLLDDGAPDDPEQRLEAVMREFTRITLDWEPQLRTQLRLSLEPDAEQPVLRAGRAIGWIEDALRPLRDTHPDLDPHQLAVAIRSATGIEALVWLTDVAGLSRSGAAAVMRRSARALLRDALRPDRTPPTPVARPGG</sequence>
<dbReference type="Proteomes" id="UP001500190">
    <property type="component" value="Unassembled WGS sequence"/>
</dbReference>
<keyword evidence="3" id="KW-0804">Transcription</keyword>
<evidence type="ECO:0000313" key="6">
    <source>
        <dbReference type="EMBL" id="GAA1594787.1"/>
    </source>
</evidence>
<protein>
    <recommendedName>
        <fullName evidence="5">HTH tetR-type domain-containing protein</fullName>
    </recommendedName>
</protein>
<gene>
    <name evidence="6" type="ORF">GCM10009742_46850</name>
</gene>
<dbReference type="Pfam" id="PF00440">
    <property type="entry name" value="TetR_N"/>
    <property type="match status" value="1"/>
</dbReference>
<accession>A0ABN2E322</accession>
<evidence type="ECO:0000256" key="3">
    <source>
        <dbReference type="ARBA" id="ARBA00023163"/>
    </source>
</evidence>
<dbReference type="InterPro" id="IPR001647">
    <property type="entry name" value="HTH_TetR"/>
</dbReference>
<keyword evidence="1" id="KW-0805">Transcription regulation</keyword>
<dbReference type="PROSITE" id="PS50977">
    <property type="entry name" value="HTH_TETR_2"/>
    <property type="match status" value="1"/>
</dbReference>
<name>A0ABN2E322_9ACTN</name>
<dbReference type="PRINTS" id="PR00455">
    <property type="entry name" value="HTHTETR"/>
</dbReference>
<dbReference type="EMBL" id="BAAAND010000008">
    <property type="protein sequence ID" value="GAA1594787.1"/>
    <property type="molecule type" value="Genomic_DNA"/>
</dbReference>
<dbReference type="InterPro" id="IPR050109">
    <property type="entry name" value="HTH-type_TetR-like_transc_reg"/>
</dbReference>
<reference evidence="6 7" key="1">
    <citation type="journal article" date="2019" name="Int. J. Syst. Evol. Microbiol.">
        <title>The Global Catalogue of Microorganisms (GCM) 10K type strain sequencing project: providing services to taxonomists for standard genome sequencing and annotation.</title>
        <authorList>
            <consortium name="The Broad Institute Genomics Platform"/>
            <consortium name="The Broad Institute Genome Sequencing Center for Infectious Disease"/>
            <person name="Wu L."/>
            <person name="Ma J."/>
        </authorList>
    </citation>
    <scope>NUCLEOTIDE SEQUENCE [LARGE SCALE GENOMIC DNA]</scope>
    <source>
        <strain evidence="6 7">JCM 14304</strain>
    </source>
</reference>
<evidence type="ECO:0000313" key="7">
    <source>
        <dbReference type="Proteomes" id="UP001500190"/>
    </source>
</evidence>